<dbReference type="KEGG" id="phet:94288738"/>
<dbReference type="RefSeq" id="XP_067754818.1">
    <property type="nucleotide sequence ID" value="XM_067898661.1"/>
</dbReference>
<sequence>MANYAYMSPQELVELLSKPESLIEVAVVDCRDSDRSCGFIVNSISLPTLNSTTQMYNELAKRLFEEEKKIVVFHCAQSLVRGPKGANRFALAQKTAGYSLPAVYVLRGGWEAFYSLFGNVRPNLMCL</sequence>
<evidence type="ECO:0000313" key="3">
    <source>
        <dbReference type="Proteomes" id="UP000674318"/>
    </source>
</evidence>
<keyword evidence="3" id="KW-1185">Reference proteome</keyword>
<dbReference type="Gene3D" id="3.40.250.10">
    <property type="entry name" value="Rhodanese-like domain"/>
    <property type="match status" value="1"/>
</dbReference>
<dbReference type="InterPro" id="IPR036873">
    <property type="entry name" value="Rhodanese-like_dom_sf"/>
</dbReference>
<dbReference type="Proteomes" id="UP000674318">
    <property type="component" value="Chromosome 32"/>
</dbReference>
<accession>A0A836I4B5</accession>
<comment type="caution">
    <text evidence="2">The sequence shown here is derived from an EMBL/GenBank/DDBJ whole genome shotgun (WGS) entry which is preliminary data.</text>
</comment>
<dbReference type="OrthoDB" id="102559at2759"/>
<dbReference type="GO" id="GO:0005634">
    <property type="term" value="C:nucleus"/>
    <property type="evidence" value="ECO:0007669"/>
    <property type="project" value="TreeGrafter"/>
</dbReference>
<organism evidence="2 3">
    <name type="scientific">Porcisia hertigi</name>
    <dbReference type="NCBI Taxonomy" id="2761500"/>
    <lineage>
        <taxon>Eukaryota</taxon>
        <taxon>Discoba</taxon>
        <taxon>Euglenozoa</taxon>
        <taxon>Kinetoplastea</taxon>
        <taxon>Metakinetoplastina</taxon>
        <taxon>Trypanosomatida</taxon>
        <taxon>Trypanosomatidae</taxon>
        <taxon>Leishmaniinae</taxon>
        <taxon>Porcisia</taxon>
    </lineage>
</organism>
<dbReference type="AlphaFoldDB" id="A0A836I4B5"/>
<feature type="domain" description="Rhodanese" evidence="1">
    <location>
        <begin position="58"/>
        <end position="122"/>
    </location>
</feature>
<dbReference type="PROSITE" id="PS50206">
    <property type="entry name" value="RHODANESE_3"/>
    <property type="match status" value="1"/>
</dbReference>
<gene>
    <name evidence="2" type="ORF">JKF63_02637</name>
</gene>
<dbReference type="PANTHER" id="PTHR10828:SF38">
    <property type="entry name" value="ARSENICAL-RESISTANCE PROTEIN 2-RELATED"/>
    <property type="match status" value="1"/>
</dbReference>
<dbReference type="SUPFAM" id="SSF52821">
    <property type="entry name" value="Rhodanese/Cell cycle control phosphatase"/>
    <property type="match status" value="1"/>
</dbReference>
<dbReference type="GO" id="GO:0005737">
    <property type="term" value="C:cytoplasm"/>
    <property type="evidence" value="ECO:0007669"/>
    <property type="project" value="TreeGrafter"/>
</dbReference>
<dbReference type="GeneID" id="94288738"/>
<protein>
    <recommendedName>
        <fullName evidence="1">Rhodanese domain-containing protein</fullName>
    </recommendedName>
</protein>
<name>A0A836I4B5_9TRYP</name>
<dbReference type="InterPro" id="IPR001763">
    <property type="entry name" value="Rhodanese-like_dom"/>
</dbReference>
<dbReference type="PANTHER" id="PTHR10828">
    <property type="entry name" value="M-PHASE INDUCER PHOSPHATASE DUAL SPECIFICITY PHOSPHATASE CDC25"/>
    <property type="match status" value="1"/>
</dbReference>
<proteinExistence type="predicted"/>
<evidence type="ECO:0000259" key="1">
    <source>
        <dbReference type="PROSITE" id="PS50206"/>
    </source>
</evidence>
<evidence type="ECO:0000313" key="2">
    <source>
        <dbReference type="EMBL" id="KAG5496335.1"/>
    </source>
</evidence>
<dbReference type="Pfam" id="PF00581">
    <property type="entry name" value="Rhodanese"/>
    <property type="match status" value="1"/>
</dbReference>
<reference evidence="2 3" key="1">
    <citation type="submission" date="2021-02" db="EMBL/GenBank/DDBJ databases">
        <title>Porcisia hertigi Genome sequencing and assembly.</title>
        <authorList>
            <person name="Almutairi H."/>
            <person name="Gatherer D."/>
        </authorList>
    </citation>
    <scope>NUCLEOTIDE SEQUENCE [LARGE SCALE GENOMIC DNA]</scope>
    <source>
        <strain evidence="2 3">C119</strain>
    </source>
</reference>
<dbReference type="GO" id="GO:0004725">
    <property type="term" value="F:protein tyrosine phosphatase activity"/>
    <property type="evidence" value="ECO:0007669"/>
    <property type="project" value="TreeGrafter"/>
</dbReference>
<dbReference type="EMBL" id="JAFJZO010000032">
    <property type="protein sequence ID" value="KAG5496335.1"/>
    <property type="molecule type" value="Genomic_DNA"/>
</dbReference>